<evidence type="ECO:0000313" key="2">
    <source>
        <dbReference type="Proteomes" id="UP000007129"/>
    </source>
</evidence>
<evidence type="ECO:0000313" key="1">
    <source>
        <dbReference type="EMBL" id="EKG16139.1"/>
    </source>
</evidence>
<dbReference type="InParanoid" id="K2S0V0"/>
<comment type="caution">
    <text evidence="1">The sequence shown here is derived from an EMBL/GenBank/DDBJ whole genome shotgun (WGS) entry which is preliminary data.</text>
</comment>
<dbReference type="VEuPathDB" id="FungiDB:MPH_06576"/>
<gene>
    <name evidence="1" type="ORF">MPH_06576</name>
</gene>
<dbReference type="STRING" id="1126212.K2S0V0"/>
<dbReference type="EMBL" id="AHHD01000284">
    <property type="protein sequence ID" value="EKG16139.1"/>
    <property type="molecule type" value="Genomic_DNA"/>
</dbReference>
<dbReference type="eggNOG" id="ENOG502S8J3">
    <property type="taxonomic scope" value="Eukaryota"/>
</dbReference>
<sequence>MFELMDALSTSAETFVALDDQNEFRVPASIREVGGVVDAWMFNMISLFPSNSSYADQAANQKNQVDSHFRRSIAAYHLATAKTASPYGNITSIVSLDALAIGTDKSSDDSSASSSN</sequence>
<dbReference type="OrthoDB" id="3891049at2759"/>
<proteinExistence type="predicted"/>
<dbReference type="AlphaFoldDB" id="K2S0V0"/>
<dbReference type="HOGENOM" id="CLU_2097324_0_0_1"/>
<protein>
    <submittedName>
        <fullName evidence="1">Uncharacterized protein</fullName>
    </submittedName>
</protein>
<reference evidence="1 2" key="1">
    <citation type="journal article" date="2012" name="BMC Genomics">
        <title>Tools to kill: Genome of one of the most destructive plant pathogenic fungi Macrophomina phaseolina.</title>
        <authorList>
            <person name="Islam M.S."/>
            <person name="Haque M.S."/>
            <person name="Islam M.M."/>
            <person name="Emdad E.M."/>
            <person name="Halim A."/>
            <person name="Hossen Q.M.M."/>
            <person name="Hossain M.Z."/>
            <person name="Ahmed B."/>
            <person name="Rahim S."/>
            <person name="Rahman M.S."/>
            <person name="Alam M.M."/>
            <person name="Hou S."/>
            <person name="Wan X."/>
            <person name="Saito J.A."/>
            <person name="Alam M."/>
        </authorList>
    </citation>
    <scope>NUCLEOTIDE SEQUENCE [LARGE SCALE GENOMIC DNA]</scope>
    <source>
        <strain evidence="1 2">MS6</strain>
    </source>
</reference>
<dbReference type="Proteomes" id="UP000007129">
    <property type="component" value="Unassembled WGS sequence"/>
</dbReference>
<name>K2S0V0_MACPH</name>
<organism evidence="1 2">
    <name type="scientific">Macrophomina phaseolina (strain MS6)</name>
    <name type="common">Charcoal rot fungus</name>
    <dbReference type="NCBI Taxonomy" id="1126212"/>
    <lineage>
        <taxon>Eukaryota</taxon>
        <taxon>Fungi</taxon>
        <taxon>Dikarya</taxon>
        <taxon>Ascomycota</taxon>
        <taxon>Pezizomycotina</taxon>
        <taxon>Dothideomycetes</taxon>
        <taxon>Dothideomycetes incertae sedis</taxon>
        <taxon>Botryosphaeriales</taxon>
        <taxon>Botryosphaeriaceae</taxon>
        <taxon>Macrophomina</taxon>
    </lineage>
</organism>
<accession>K2S0V0</accession>